<evidence type="ECO:0008006" key="4">
    <source>
        <dbReference type="Google" id="ProtNLM"/>
    </source>
</evidence>
<dbReference type="AlphaFoldDB" id="A0A6P2C5A9"/>
<keyword evidence="1" id="KW-0812">Transmembrane</keyword>
<proteinExistence type="predicted"/>
<accession>A0A6P2C5A9</accession>
<dbReference type="EMBL" id="RPFW01000002">
    <property type="protein sequence ID" value="TVZ05556.1"/>
    <property type="molecule type" value="Genomic_DNA"/>
</dbReference>
<keyword evidence="3" id="KW-1185">Reference proteome</keyword>
<comment type="caution">
    <text evidence="2">The sequence shown here is derived from an EMBL/GenBank/DDBJ whole genome shotgun (WGS) entry which is preliminary data.</text>
</comment>
<protein>
    <recommendedName>
        <fullName evidence="4">WD40 repeat domain-containing protein</fullName>
    </recommendedName>
</protein>
<evidence type="ECO:0000313" key="2">
    <source>
        <dbReference type="EMBL" id="TVZ05556.1"/>
    </source>
</evidence>
<dbReference type="Proteomes" id="UP000460272">
    <property type="component" value="Unassembled WGS sequence"/>
</dbReference>
<dbReference type="SUPFAM" id="SSF50998">
    <property type="entry name" value="Quinoprotein alcohol dehydrogenase-like"/>
    <property type="match status" value="1"/>
</dbReference>
<dbReference type="InterPro" id="IPR011047">
    <property type="entry name" value="Quinoprotein_ADH-like_sf"/>
</dbReference>
<sequence length="406" mass="42445">MSRTIARQAPPAPGAAEALFAQARRRRRRLRLAGAVVILALAVSVAVAFAVTRPHRAAVARDAGTGGAGPAGAAAAGRVAWVDYHGRVHLGDLATSAQRVIAKINADPALPLVQAGGRLYWVNWAGAGVPVAGHRPQVVRELNPATGKIRDVGPGQWVFPSADGRHLFISPADNRLTELPAGGPGAPRALTLPDGWYVPYGQSLGVAGGVLVQSDRKTRARTVTAVWNPETGALKAVGRGYQVITAYTPPGGRYSLLAWLPAACTEGQDCPLEITSTATLSTRTVRSPLRHGFALGGAFSPDGTRLVVFADTNPDATGAARLAMVSTGTGALRLAGSVRLEVGAPVAWALWLPDGRHFLTGGLKASYVVNQATLSAGPLFFIRGTDHYIEDSQDLNYSAVVVPLRR</sequence>
<keyword evidence="1" id="KW-1133">Transmembrane helix</keyword>
<keyword evidence="1" id="KW-0472">Membrane</keyword>
<reference evidence="2 3" key="1">
    <citation type="submission" date="2018-11" db="EMBL/GenBank/DDBJ databases">
        <title>Trebonia kvetii gen.nov., sp.nov., a novel acidophilic actinobacterium, and proposal of the new actinobacterial family Treboniaceae fam. nov.</title>
        <authorList>
            <person name="Rapoport D."/>
            <person name="Sagova-Mareckova M."/>
            <person name="Sedlacek I."/>
            <person name="Provaznik J."/>
            <person name="Kralova S."/>
            <person name="Pavlinic D."/>
            <person name="Benes V."/>
            <person name="Kopecky J."/>
        </authorList>
    </citation>
    <scope>NUCLEOTIDE SEQUENCE [LARGE SCALE GENOMIC DNA]</scope>
    <source>
        <strain evidence="2 3">15Tr583</strain>
    </source>
</reference>
<dbReference type="OrthoDB" id="9808778at2"/>
<gene>
    <name evidence="2" type="ORF">EAS64_13605</name>
</gene>
<feature type="transmembrane region" description="Helical" evidence="1">
    <location>
        <begin position="32"/>
        <end position="51"/>
    </location>
</feature>
<evidence type="ECO:0000313" key="3">
    <source>
        <dbReference type="Proteomes" id="UP000460272"/>
    </source>
</evidence>
<dbReference type="RefSeq" id="WP_145853257.1">
    <property type="nucleotide sequence ID" value="NZ_RPFW01000002.1"/>
</dbReference>
<name>A0A6P2C5A9_9ACTN</name>
<organism evidence="2 3">
    <name type="scientific">Trebonia kvetii</name>
    <dbReference type="NCBI Taxonomy" id="2480626"/>
    <lineage>
        <taxon>Bacteria</taxon>
        <taxon>Bacillati</taxon>
        <taxon>Actinomycetota</taxon>
        <taxon>Actinomycetes</taxon>
        <taxon>Streptosporangiales</taxon>
        <taxon>Treboniaceae</taxon>
        <taxon>Trebonia</taxon>
    </lineage>
</organism>
<evidence type="ECO:0000256" key="1">
    <source>
        <dbReference type="SAM" id="Phobius"/>
    </source>
</evidence>